<comment type="caution">
    <text evidence="1">The sequence shown here is derived from an EMBL/GenBank/DDBJ whole genome shotgun (WGS) entry which is preliminary data.</text>
</comment>
<reference evidence="1" key="1">
    <citation type="submission" date="2021-06" db="EMBL/GenBank/DDBJ databases">
        <authorList>
            <person name="Kallberg Y."/>
            <person name="Tangrot J."/>
            <person name="Rosling A."/>
        </authorList>
    </citation>
    <scope>NUCLEOTIDE SEQUENCE</scope>
    <source>
        <strain evidence="1">FL966</strain>
    </source>
</reference>
<dbReference type="AlphaFoldDB" id="A0A9N9EIM0"/>
<evidence type="ECO:0000313" key="2">
    <source>
        <dbReference type="Proteomes" id="UP000789759"/>
    </source>
</evidence>
<gene>
    <name evidence="1" type="ORF">CPELLU_LOCUS10664</name>
</gene>
<dbReference type="EMBL" id="CAJVQA010008898">
    <property type="protein sequence ID" value="CAG8678732.1"/>
    <property type="molecule type" value="Genomic_DNA"/>
</dbReference>
<keyword evidence="2" id="KW-1185">Reference proteome</keyword>
<organism evidence="1 2">
    <name type="scientific">Cetraspora pellucida</name>
    <dbReference type="NCBI Taxonomy" id="1433469"/>
    <lineage>
        <taxon>Eukaryota</taxon>
        <taxon>Fungi</taxon>
        <taxon>Fungi incertae sedis</taxon>
        <taxon>Mucoromycota</taxon>
        <taxon>Glomeromycotina</taxon>
        <taxon>Glomeromycetes</taxon>
        <taxon>Diversisporales</taxon>
        <taxon>Gigasporaceae</taxon>
        <taxon>Cetraspora</taxon>
    </lineage>
</organism>
<name>A0A9N9EIM0_9GLOM</name>
<sequence>MESDTYVNRIISGMVRLFGLGHTKDFISRRPVTLYLLAKS</sequence>
<accession>A0A9N9EIM0</accession>
<protein>
    <submittedName>
        <fullName evidence="1">13336_t:CDS:1</fullName>
    </submittedName>
</protein>
<evidence type="ECO:0000313" key="1">
    <source>
        <dbReference type="EMBL" id="CAG8678732.1"/>
    </source>
</evidence>
<dbReference type="Proteomes" id="UP000789759">
    <property type="component" value="Unassembled WGS sequence"/>
</dbReference>
<proteinExistence type="predicted"/>